<dbReference type="PROSITE" id="PS50106">
    <property type="entry name" value="PDZ"/>
    <property type="match status" value="1"/>
</dbReference>
<reference evidence="5 6" key="1">
    <citation type="submission" date="2024-02" db="EMBL/GenBank/DDBJ databases">
        <title>Genome sequence of Aquincola sp. MAHUQ-54.</title>
        <authorList>
            <person name="Huq M.A."/>
        </authorList>
    </citation>
    <scope>NUCLEOTIDE SEQUENCE [LARGE SCALE GENOMIC DNA]</scope>
    <source>
        <strain evidence="5 6">MAHUQ-54</strain>
    </source>
</reference>
<dbReference type="GO" id="GO:0004252">
    <property type="term" value="F:serine-type endopeptidase activity"/>
    <property type="evidence" value="ECO:0007669"/>
    <property type="project" value="InterPro"/>
</dbReference>
<feature type="domain" description="PDZ" evidence="4">
    <location>
        <begin position="241"/>
        <end position="299"/>
    </location>
</feature>
<dbReference type="AlphaFoldDB" id="A0AAW9Q0R4"/>
<protein>
    <submittedName>
        <fullName evidence="5">S1C family serine protease</fullName>
        <ecNumber evidence="5">3.4.21.-</ecNumber>
    </submittedName>
</protein>
<keyword evidence="3 5" id="KW-0378">Hydrolase</keyword>
<dbReference type="InterPro" id="IPR001940">
    <property type="entry name" value="Peptidase_S1C"/>
</dbReference>
<dbReference type="Pfam" id="PF13180">
    <property type="entry name" value="PDZ_2"/>
    <property type="match status" value="1"/>
</dbReference>
<dbReference type="Proteomes" id="UP001336250">
    <property type="component" value="Unassembled WGS sequence"/>
</dbReference>
<comment type="caution">
    <text evidence="5">The sequence shown here is derived from an EMBL/GenBank/DDBJ whole genome shotgun (WGS) entry which is preliminary data.</text>
</comment>
<dbReference type="Gene3D" id="2.40.10.10">
    <property type="entry name" value="Trypsin-like serine proteases"/>
    <property type="match status" value="2"/>
</dbReference>
<dbReference type="InterPro" id="IPR036034">
    <property type="entry name" value="PDZ_sf"/>
</dbReference>
<dbReference type="EMBL" id="JAZIBG010000017">
    <property type="protein sequence ID" value="MEF7613421.1"/>
    <property type="molecule type" value="Genomic_DNA"/>
</dbReference>
<keyword evidence="6" id="KW-1185">Reference proteome</keyword>
<dbReference type="InterPro" id="IPR043504">
    <property type="entry name" value="Peptidase_S1_PA_chymotrypsin"/>
</dbReference>
<evidence type="ECO:0000256" key="2">
    <source>
        <dbReference type="ARBA" id="ARBA00022670"/>
    </source>
</evidence>
<organism evidence="5 6">
    <name type="scientific">Aquincola agrisoli</name>
    <dbReference type="NCBI Taxonomy" id="3119538"/>
    <lineage>
        <taxon>Bacteria</taxon>
        <taxon>Pseudomonadati</taxon>
        <taxon>Pseudomonadota</taxon>
        <taxon>Betaproteobacteria</taxon>
        <taxon>Burkholderiales</taxon>
        <taxon>Sphaerotilaceae</taxon>
        <taxon>Aquincola</taxon>
    </lineage>
</organism>
<dbReference type="Gene3D" id="2.30.42.10">
    <property type="match status" value="1"/>
</dbReference>
<dbReference type="SMART" id="SM00228">
    <property type="entry name" value="PDZ"/>
    <property type="match status" value="1"/>
</dbReference>
<evidence type="ECO:0000256" key="1">
    <source>
        <dbReference type="ARBA" id="ARBA00010541"/>
    </source>
</evidence>
<proteinExistence type="inferred from homology"/>
<dbReference type="InterPro" id="IPR009003">
    <property type="entry name" value="Peptidase_S1_PA"/>
</dbReference>
<dbReference type="PRINTS" id="PR00834">
    <property type="entry name" value="PROTEASES2C"/>
</dbReference>
<dbReference type="EC" id="3.4.21.-" evidence="5"/>
<dbReference type="RefSeq" id="WP_332288360.1">
    <property type="nucleotide sequence ID" value="NZ_JAZIBG010000017.1"/>
</dbReference>
<evidence type="ECO:0000313" key="6">
    <source>
        <dbReference type="Proteomes" id="UP001336250"/>
    </source>
</evidence>
<evidence type="ECO:0000259" key="4">
    <source>
        <dbReference type="PROSITE" id="PS50106"/>
    </source>
</evidence>
<dbReference type="InterPro" id="IPR001478">
    <property type="entry name" value="PDZ"/>
</dbReference>
<dbReference type="Pfam" id="PF13365">
    <property type="entry name" value="Trypsin_2"/>
    <property type="match status" value="1"/>
</dbReference>
<gene>
    <name evidence="5" type="ORF">V4F39_05810</name>
</gene>
<evidence type="ECO:0000256" key="3">
    <source>
        <dbReference type="ARBA" id="ARBA00022801"/>
    </source>
</evidence>
<dbReference type="GO" id="GO:0006508">
    <property type="term" value="P:proteolysis"/>
    <property type="evidence" value="ECO:0007669"/>
    <property type="project" value="UniProtKB-KW"/>
</dbReference>
<comment type="similarity">
    <text evidence="1">Belongs to the peptidase S1C family.</text>
</comment>
<evidence type="ECO:0000313" key="5">
    <source>
        <dbReference type="EMBL" id="MEF7613421.1"/>
    </source>
</evidence>
<dbReference type="SUPFAM" id="SSF50156">
    <property type="entry name" value="PDZ domain-like"/>
    <property type="match status" value="1"/>
</dbReference>
<dbReference type="PANTHER" id="PTHR43343">
    <property type="entry name" value="PEPTIDASE S12"/>
    <property type="match status" value="1"/>
</dbReference>
<keyword evidence="2 5" id="KW-0645">Protease</keyword>
<accession>A0AAW9Q0R4</accession>
<dbReference type="InterPro" id="IPR051201">
    <property type="entry name" value="Chloro_Bact_Ser_Proteases"/>
</dbReference>
<sequence>MGRERRALLAACLTAGVMLVAVLGAVVNVAVAATPPALTEQAQADALRRAHAAVVGVQSLAVAEAHSNSALGRVRQGSGVVIGHDGLVLTIGYLILEADQVQLVVDDERHVPARVVAYDVATGFGLLQALTPLRVEPAPMGSAQALAADEPLLMASGGETAVMALTQLVSRRSFAGYWEYLIDGALFTAPAQPWHSGAGLFNARGELVGIGSLVVAHALGDSEAPLPGNMFVPIDLLPPILAELQRNGLSAASRRAWLGVNCVENAGQVRVVRVSAESPAALAGLQPGDRIERIDGTVVGSLAALWQALWRGGQPEREVTLDIVRGDAPQTVKLQTVDRMKTLRRAQGI</sequence>
<dbReference type="PANTHER" id="PTHR43343:SF3">
    <property type="entry name" value="PROTEASE DO-LIKE 8, CHLOROPLASTIC"/>
    <property type="match status" value="1"/>
</dbReference>
<name>A0AAW9Q0R4_9BURK</name>
<dbReference type="SUPFAM" id="SSF50494">
    <property type="entry name" value="Trypsin-like serine proteases"/>
    <property type="match status" value="1"/>
</dbReference>